<accession>A0ABR9SHI8</accession>
<sequence length="293" mass="31820">MNRHPTASLEIPSLSRRRLLTAATALPLAGCSARTLNALVPSSTFRFEGGIAYGEDPRHRLDVYRPLADVAGAPLAVFFYGGSWTRGDRADYRFVGEALASAGIVTVVADYRLSPQVRWREILDDCARATRWSVDAVQRLGASPSRVFLMGHSAGAYNAAMLALDARWLGAHGVQHRSLAGWVGIAGPYDFLPITDPEVQVAFDWPNTPPDSQPVAHADATAPRTLLLAAREDNLVNPQRNSEALARDLQRAGRPVRLQVLDGVNHVTLIASMATPLRMLAPVRDEVTGFLRA</sequence>
<dbReference type="InterPro" id="IPR013094">
    <property type="entry name" value="AB_hydrolase_3"/>
</dbReference>
<name>A0ABR9SHI8_9BURK</name>
<evidence type="ECO:0000256" key="1">
    <source>
        <dbReference type="ARBA" id="ARBA00022801"/>
    </source>
</evidence>
<dbReference type="SUPFAM" id="SSF53474">
    <property type="entry name" value="alpha/beta-Hydrolases"/>
    <property type="match status" value="1"/>
</dbReference>
<dbReference type="EMBL" id="JADDOJ010000063">
    <property type="protein sequence ID" value="MBE7941778.1"/>
    <property type="molecule type" value="Genomic_DNA"/>
</dbReference>
<dbReference type="PANTHER" id="PTHR48081">
    <property type="entry name" value="AB HYDROLASE SUPERFAMILY PROTEIN C4A8.06C"/>
    <property type="match status" value="1"/>
</dbReference>
<dbReference type="Pfam" id="PF07859">
    <property type="entry name" value="Abhydrolase_3"/>
    <property type="match status" value="1"/>
</dbReference>
<keyword evidence="4" id="KW-1185">Reference proteome</keyword>
<organism evidence="3 4">
    <name type="scientific">Ramlibacter aquaticus</name>
    <dbReference type="NCBI Taxonomy" id="2780094"/>
    <lineage>
        <taxon>Bacteria</taxon>
        <taxon>Pseudomonadati</taxon>
        <taxon>Pseudomonadota</taxon>
        <taxon>Betaproteobacteria</taxon>
        <taxon>Burkholderiales</taxon>
        <taxon>Comamonadaceae</taxon>
        <taxon>Ramlibacter</taxon>
    </lineage>
</organism>
<dbReference type="InterPro" id="IPR029058">
    <property type="entry name" value="AB_hydrolase_fold"/>
</dbReference>
<dbReference type="RefSeq" id="WP_193781340.1">
    <property type="nucleotide sequence ID" value="NZ_JADDOJ010000063.1"/>
</dbReference>
<comment type="caution">
    <text evidence="3">The sequence shown here is derived from an EMBL/GenBank/DDBJ whole genome shotgun (WGS) entry which is preliminary data.</text>
</comment>
<evidence type="ECO:0000313" key="3">
    <source>
        <dbReference type="EMBL" id="MBE7941778.1"/>
    </source>
</evidence>
<reference evidence="3 4" key="1">
    <citation type="submission" date="2020-10" db="EMBL/GenBank/DDBJ databases">
        <title>Draft genome of Ramlibacter aquaticus LMG 30558.</title>
        <authorList>
            <person name="Props R."/>
        </authorList>
    </citation>
    <scope>NUCLEOTIDE SEQUENCE [LARGE SCALE GENOMIC DNA]</scope>
    <source>
        <strain evidence="3 4">LMG 30558</strain>
    </source>
</reference>
<dbReference type="PANTHER" id="PTHR48081:SF9">
    <property type="entry name" value="CARBOXYLESTERASE"/>
    <property type="match status" value="1"/>
</dbReference>
<dbReference type="InterPro" id="IPR050300">
    <property type="entry name" value="GDXG_lipolytic_enzyme"/>
</dbReference>
<feature type="domain" description="Alpha/beta hydrolase fold-3" evidence="2">
    <location>
        <begin position="77"/>
        <end position="268"/>
    </location>
</feature>
<gene>
    <name evidence="3" type="ORF">IM725_14445</name>
</gene>
<dbReference type="Gene3D" id="3.40.50.1820">
    <property type="entry name" value="alpha/beta hydrolase"/>
    <property type="match status" value="1"/>
</dbReference>
<keyword evidence="1 3" id="KW-0378">Hydrolase</keyword>
<proteinExistence type="predicted"/>
<dbReference type="Proteomes" id="UP000715965">
    <property type="component" value="Unassembled WGS sequence"/>
</dbReference>
<protein>
    <submittedName>
        <fullName evidence="3">Alpha/beta hydrolase</fullName>
    </submittedName>
</protein>
<evidence type="ECO:0000313" key="4">
    <source>
        <dbReference type="Proteomes" id="UP000715965"/>
    </source>
</evidence>
<dbReference type="GO" id="GO:0016787">
    <property type="term" value="F:hydrolase activity"/>
    <property type="evidence" value="ECO:0007669"/>
    <property type="project" value="UniProtKB-KW"/>
</dbReference>
<evidence type="ECO:0000259" key="2">
    <source>
        <dbReference type="Pfam" id="PF07859"/>
    </source>
</evidence>